<organism evidence="1 2">
    <name type="scientific">Spiroplasma clarkii</name>
    <dbReference type="NCBI Taxonomy" id="2139"/>
    <lineage>
        <taxon>Bacteria</taxon>
        <taxon>Bacillati</taxon>
        <taxon>Mycoplasmatota</taxon>
        <taxon>Mollicutes</taxon>
        <taxon>Entomoplasmatales</taxon>
        <taxon>Spiroplasmataceae</taxon>
        <taxon>Spiroplasma</taxon>
    </lineage>
</organism>
<protein>
    <recommendedName>
        <fullName evidence="3">50S ribosomal protein L7Ae</fullName>
    </recommendedName>
</protein>
<evidence type="ECO:0008006" key="3">
    <source>
        <dbReference type="Google" id="ProtNLM"/>
    </source>
</evidence>
<gene>
    <name evidence="1" type="ORF">SCLAR_v1c09750</name>
</gene>
<keyword evidence="2" id="KW-1185">Reference proteome</keyword>
<accession>A0A2K8KHX9</accession>
<dbReference type="SUPFAM" id="SSF55315">
    <property type="entry name" value="L30e-like"/>
    <property type="match status" value="1"/>
</dbReference>
<dbReference type="RefSeq" id="WP_100254816.1">
    <property type="nucleotide sequence ID" value="NZ_CP024870.1"/>
</dbReference>
<evidence type="ECO:0000313" key="1">
    <source>
        <dbReference type="EMBL" id="ATX71277.1"/>
    </source>
</evidence>
<dbReference type="EMBL" id="CP024870">
    <property type="protein sequence ID" value="ATX71277.1"/>
    <property type="molecule type" value="Genomic_DNA"/>
</dbReference>
<proteinExistence type="predicted"/>
<dbReference type="Gene3D" id="3.30.1330.30">
    <property type="match status" value="1"/>
</dbReference>
<dbReference type="AlphaFoldDB" id="A0A2K8KHX9"/>
<name>A0A2K8KHX9_9MOLU</name>
<dbReference type="Proteomes" id="UP000231179">
    <property type="component" value="Chromosome"/>
</dbReference>
<dbReference type="InterPro" id="IPR029064">
    <property type="entry name" value="Ribosomal_eL30-like_sf"/>
</dbReference>
<sequence length="105" mass="11393">MTIGIKNLLGSLGLAMSAGKLVAGATLFDKIKKNKVLLVLTVNDMGPSQLKKINDKCNFYKIPIYQGLVSTDELNQAIGKTNTKAVGVIDPNFKKLIEKNIAKEM</sequence>
<evidence type="ECO:0000313" key="2">
    <source>
        <dbReference type="Proteomes" id="UP000231179"/>
    </source>
</evidence>
<reference evidence="1 2" key="1">
    <citation type="submission" date="2017-11" db="EMBL/GenBank/DDBJ databases">
        <title>Complete genome sequence of Spiroplasma clarkii CN-5 (DSM 19994).</title>
        <authorList>
            <person name="Tsai Y.-M."/>
            <person name="Chang A."/>
            <person name="Lo W.-S."/>
            <person name="Kuo C.-H."/>
        </authorList>
    </citation>
    <scope>NUCLEOTIDE SEQUENCE [LARGE SCALE GENOMIC DNA]</scope>
    <source>
        <strain evidence="1 2">CN-5</strain>
    </source>
</reference>